<evidence type="ECO:0000256" key="3">
    <source>
        <dbReference type="ARBA" id="ARBA00023125"/>
    </source>
</evidence>
<name>A0ABU8MFI7_9PSEU</name>
<evidence type="ECO:0000313" key="9">
    <source>
        <dbReference type="Proteomes" id="UP001369736"/>
    </source>
</evidence>
<feature type="domain" description="HTH IS21-type" evidence="6">
    <location>
        <begin position="1"/>
        <end position="59"/>
    </location>
</feature>
<dbReference type="InterPro" id="IPR001584">
    <property type="entry name" value="Integrase_cat-core"/>
</dbReference>
<sequence>MEAHALREQGWTISAIARHLGHDRKTVRAYLEGRRVPEARVRREPTLTEPFLEYCRLRLAEDPHLWASTLFDELAGLGFAGSYPSLTAAIRTHGLRPHCEPCAASKGRDTAVITHPAGEETQWDWVELPNPPTGWGLGREAHLLVGSLAHSGRWRAVLAEAEDFPHLIEALDRVTRKLGGLTRRWRFDRMATVCSPSSGTVSAAFAQAAKHYAVAVDLCPPRHGNRKGVVEKANHSAAQRWWRTLPDDATVAGAQQSLDELCERLDGRVRRRDGERTTVGELAAGEGLRAAPAAAFPAELAVVRTVSGQALVSFRGNRYSVPPGMPGAQVVVRHRLGADQLRIVTATGATVAVHRRAPNGAGATVRDGGHVRALEARVLQAFTDSPPCRRKTRRPAGDASQAEAARLRGTPATGAAERVVIDMAAYAALVPAAARATSTNAGETW</sequence>
<dbReference type="Gene3D" id="3.30.420.10">
    <property type="entry name" value="Ribonuclease H-like superfamily/Ribonuclease H"/>
    <property type="match status" value="1"/>
</dbReference>
<dbReference type="PROSITE" id="PS50994">
    <property type="entry name" value="INTEGRASE"/>
    <property type="match status" value="1"/>
</dbReference>
<evidence type="ECO:0000256" key="1">
    <source>
        <dbReference type="ARBA" id="ARBA00009277"/>
    </source>
</evidence>
<dbReference type="PANTHER" id="PTHR35004">
    <property type="entry name" value="TRANSPOSASE RV3428C-RELATED"/>
    <property type="match status" value="1"/>
</dbReference>
<keyword evidence="2" id="KW-0815">Transposition</keyword>
<dbReference type="Gene3D" id="1.10.10.60">
    <property type="entry name" value="Homeodomain-like"/>
    <property type="match status" value="1"/>
</dbReference>
<dbReference type="InterPro" id="IPR054353">
    <property type="entry name" value="IstA-like_C"/>
</dbReference>
<evidence type="ECO:0000313" key="8">
    <source>
        <dbReference type="EMBL" id="MEJ2866110.1"/>
    </source>
</evidence>
<evidence type="ECO:0000259" key="7">
    <source>
        <dbReference type="PROSITE" id="PS50994"/>
    </source>
</evidence>
<dbReference type="Proteomes" id="UP001369736">
    <property type="component" value="Unassembled WGS sequence"/>
</dbReference>
<feature type="region of interest" description="Disordered" evidence="5">
    <location>
        <begin position="386"/>
        <end position="411"/>
    </location>
</feature>
<dbReference type="InterPro" id="IPR036397">
    <property type="entry name" value="RNaseH_sf"/>
</dbReference>
<accession>A0ABU8MFI7</accession>
<dbReference type="PANTHER" id="PTHR35004:SF7">
    <property type="entry name" value="INTEGRASE PROTEIN"/>
    <property type="match status" value="1"/>
</dbReference>
<dbReference type="EMBL" id="JBBEGM010000033">
    <property type="protein sequence ID" value="MEJ2866110.1"/>
    <property type="molecule type" value="Genomic_DNA"/>
</dbReference>
<gene>
    <name evidence="8" type="ORF">WCD58_33520</name>
</gene>
<protein>
    <submittedName>
        <fullName evidence="8">IS21 family transposase</fullName>
    </submittedName>
</protein>
<organism evidence="8 9">
    <name type="scientific">Actinomycetospora flava</name>
    <dbReference type="NCBI Taxonomy" id="3129232"/>
    <lineage>
        <taxon>Bacteria</taxon>
        <taxon>Bacillati</taxon>
        <taxon>Actinomycetota</taxon>
        <taxon>Actinomycetes</taxon>
        <taxon>Pseudonocardiales</taxon>
        <taxon>Pseudonocardiaceae</taxon>
        <taxon>Actinomycetospora</taxon>
    </lineage>
</organism>
<evidence type="ECO:0000259" key="6">
    <source>
        <dbReference type="PROSITE" id="PS50531"/>
    </source>
</evidence>
<dbReference type="RefSeq" id="WP_337707486.1">
    <property type="nucleotide sequence ID" value="NZ_JBBEGM010000033.1"/>
</dbReference>
<keyword evidence="4" id="KW-0233">DNA recombination</keyword>
<feature type="domain" description="Integrase catalytic" evidence="7">
    <location>
        <begin position="112"/>
        <end position="300"/>
    </location>
</feature>
<evidence type="ECO:0000256" key="2">
    <source>
        <dbReference type="ARBA" id="ARBA00022578"/>
    </source>
</evidence>
<dbReference type="InterPro" id="IPR017894">
    <property type="entry name" value="HTH_IS21_transposase_type"/>
</dbReference>
<evidence type="ECO:0000256" key="4">
    <source>
        <dbReference type="ARBA" id="ARBA00023172"/>
    </source>
</evidence>
<evidence type="ECO:0000256" key="5">
    <source>
        <dbReference type="SAM" id="MobiDB-lite"/>
    </source>
</evidence>
<dbReference type="PROSITE" id="PS50531">
    <property type="entry name" value="HTH_IS21"/>
    <property type="match status" value="1"/>
</dbReference>
<keyword evidence="3" id="KW-0238">DNA-binding</keyword>
<reference evidence="8 9" key="1">
    <citation type="submission" date="2024-03" db="EMBL/GenBank/DDBJ databases">
        <title>Actinomycetospora sp. OC33-EN07, a novel actinomycete isolated from wild orchid (Aerides multiflora).</title>
        <authorList>
            <person name="Suriyachadkun C."/>
        </authorList>
    </citation>
    <scope>NUCLEOTIDE SEQUENCE [LARGE SCALE GENOMIC DNA]</scope>
    <source>
        <strain evidence="8 9">OC33-EN07</strain>
    </source>
</reference>
<comment type="similarity">
    <text evidence="1">Belongs to the transposase IS21/IS408/IS1162 family.</text>
</comment>
<comment type="caution">
    <text evidence="8">The sequence shown here is derived from an EMBL/GenBank/DDBJ whole genome shotgun (WGS) entry which is preliminary data.</text>
</comment>
<keyword evidence="9" id="KW-1185">Reference proteome</keyword>
<dbReference type="Pfam" id="PF22483">
    <property type="entry name" value="Mu-transpos_C_2"/>
    <property type="match status" value="1"/>
</dbReference>
<proteinExistence type="inferred from homology"/>